<sequence length="689" mass="76748">MSDDTQTLPSLRQDIRLQPGEHPGDWQLYDPWQHLFFRIGEEDLLFLSRPNCRTLGDLKQTLAAQGETLDTGQFRAFVQFLQQHRLVSGQPWESLVSASASRLLSAPRMIHVPLWDPVPMLQFIASMRIPGVWAILWFLWGAFTLSGVWLVARQWDSYLATFHQFTTASAMVSFGVALVVLKICHELGHAAVALRQGAMPGKMGVAVYLVFPLLYTDLTRAQMITNPHKRMWIALGGIIAESLVAGLATAAWAVLPPGTLRGVCFVVATTSWVTTLALNLNPLARFDGYYFLSDLLRVENLQPRAFALMRYYGYRLLFGKVVAPPEPLQGARVKLMACYGVLVFIYQRSLVLGIGYFAWHFLFPALGLAVFAWFVVHYVLVPVVQMTKTSLGYRQRLHPVRRAALLLLLLAGVGVFIVPLPASVNVPAIASYQVQQPITVPENAQLVHLAVRDGQQVTAGQLVMQFRSPELTFRYQETELNRDLLQFRLDRIGGSDSEKVETLVLRQQLEEARDNLAGLEKQREQLTWRAAVAGRVVDLKPGLAVGQWVDPSQVLARVVQPEHWDVSGYVDERYINGLKPGLTGKFIPDAPTLPAVAVRIARLDPGSAEFIAPPALSSLWGGKIDSLKGEQGEAIPLVAMHRIAFTLDNQRYAGQQILQGDVVLPLAPESLITRIGRRVWQIVIAELNQ</sequence>
<dbReference type="EMBL" id="QGTS01000002">
    <property type="protein sequence ID" value="PWW11629.1"/>
    <property type="molecule type" value="Genomic_DNA"/>
</dbReference>
<keyword evidence="5" id="KW-0645">Protease</keyword>
<reference evidence="5 6" key="1">
    <citation type="submission" date="2018-05" db="EMBL/GenBank/DDBJ databases">
        <title>Genomic Encyclopedia of Type Strains, Phase IV (KMG-IV): sequencing the most valuable type-strain genomes for metagenomic binning, comparative biology and taxonomic classification.</title>
        <authorList>
            <person name="Goeker M."/>
        </authorList>
    </citation>
    <scope>NUCLEOTIDE SEQUENCE [LARGE SCALE GENOMIC DNA]</scope>
    <source>
        <strain evidence="5 6">DSM 19579</strain>
    </source>
</reference>
<feature type="transmembrane region" description="Helical" evidence="4">
    <location>
        <begin position="158"/>
        <end position="181"/>
    </location>
</feature>
<keyword evidence="5" id="KW-0482">Metalloprotease</keyword>
<evidence type="ECO:0000256" key="3">
    <source>
        <dbReference type="SAM" id="Coils"/>
    </source>
</evidence>
<comment type="subcellular location">
    <subcellularLocation>
        <location evidence="1">Cell envelope</location>
    </subcellularLocation>
</comment>
<evidence type="ECO:0000256" key="1">
    <source>
        <dbReference type="ARBA" id="ARBA00004196"/>
    </source>
</evidence>
<feature type="transmembrane region" description="Helical" evidence="4">
    <location>
        <begin position="132"/>
        <end position="152"/>
    </location>
</feature>
<dbReference type="GO" id="GO:0006508">
    <property type="term" value="P:proteolysis"/>
    <property type="evidence" value="ECO:0007669"/>
    <property type="project" value="UniProtKB-KW"/>
</dbReference>
<keyword evidence="5" id="KW-0378">Hydrolase</keyword>
<feature type="transmembrane region" description="Helical" evidence="4">
    <location>
        <begin position="231"/>
        <end position="255"/>
    </location>
</feature>
<dbReference type="PANTHER" id="PTHR32347:SF23">
    <property type="entry name" value="BLL5650 PROTEIN"/>
    <property type="match status" value="1"/>
</dbReference>
<proteinExistence type="predicted"/>
<keyword evidence="2 3" id="KW-0175">Coiled coil</keyword>
<feature type="transmembrane region" description="Helical" evidence="4">
    <location>
        <begin position="404"/>
        <end position="422"/>
    </location>
</feature>
<dbReference type="CDD" id="cd05709">
    <property type="entry name" value="S2P-M50"/>
    <property type="match status" value="1"/>
</dbReference>
<protein>
    <submittedName>
        <fullName evidence="5">Putative peptide zinc metalloprotease protein</fullName>
    </submittedName>
</protein>
<dbReference type="OrthoDB" id="9759690at2"/>
<comment type="caution">
    <text evidence="5">The sequence shown here is derived from an EMBL/GenBank/DDBJ whole genome shotgun (WGS) entry which is preliminary data.</text>
</comment>
<gene>
    <name evidence="5" type="ORF">DES37_102237</name>
</gene>
<feature type="transmembrane region" description="Helical" evidence="4">
    <location>
        <begin position="335"/>
        <end position="359"/>
    </location>
</feature>
<organism evidence="5 6">
    <name type="scientific">Mangrovibacter plantisponsor</name>
    <dbReference type="NCBI Taxonomy" id="451513"/>
    <lineage>
        <taxon>Bacteria</taxon>
        <taxon>Pseudomonadati</taxon>
        <taxon>Pseudomonadota</taxon>
        <taxon>Gammaproteobacteria</taxon>
        <taxon>Enterobacterales</taxon>
        <taxon>Enterobacteriaceae</taxon>
        <taxon>Mangrovibacter</taxon>
    </lineage>
</organism>
<feature type="transmembrane region" description="Helical" evidence="4">
    <location>
        <begin position="193"/>
        <end position="211"/>
    </location>
</feature>
<evidence type="ECO:0000313" key="5">
    <source>
        <dbReference type="EMBL" id="PWW11629.1"/>
    </source>
</evidence>
<evidence type="ECO:0000313" key="6">
    <source>
        <dbReference type="Proteomes" id="UP000246744"/>
    </source>
</evidence>
<keyword evidence="4" id="KW-1133">Transmembrane helix</keyword>
<accession>A0A317Q5Y1</accession>
<dbReference type="Proteomes" id="UP000246744">
    <property type="component" value="Unassembled WGS sequence"/>
</dbReference>
<dbReference type="RefSeq" id="WP_110024911.1">
    <property type="nucleotide sequence ID" value="NZ_QGTS01000002.1"/>
</dbReference>
<dbReference type="GO" id="GO:0030313">
    <property type="term" value="C:cell envelope"/>
    <property type="evidence" value="ECO:0007669"/>
    <property type="project" value="UniProtKB-SubCell"/>
</dbReference>
<evidence type="ECO:0000256" key="2">
    <source>
        <dbReference type="ARBA" id="ARBA00023054"/>
    </source>
</evidence>
<name>A0A317Q5Y1_9ENTR</name>
<dbReference type="InterPro" id="IPR050465">
    <property type="entry name" value="UPF0194_transport"/>
</dbReference>
<feature type="coiled-coil region" evidence="3">
    <location>
        <begin position="502"/>
        <end position="529"/>
    </location>
</feature>
<dbReference type="GO" id="GO:0008237">
    <property type="term" value="F:metallopeptidase activity"/>
    <property type="evidence" value="ECO:0007669"/>
    <property type="project" value="UniProtKB-KW"/>
</dbReference>
<keyword evidence="4" id="KW-0472">Membrane</keyword>
<dbReference type="AlphaFoldDB" id="A0A317Q5Y1"/>
<keyword evidence="4" id="KW-0812">Transmembrane</keyword>
<evidence type="ECO:0000256" key="4">
    <source>
        <dbReference type="SAM" id="Phobius"/>
    </source>
</evidence>
<dbReference type="PANTHER" id="PTHR32347">
    <property type="entry name" value="EFFLUX SYSTEM COMPONENT YKNX-RELATED"/>
    <property type="match status" value="1"/>
</dbReference>
<keyword evidence="6" id="KW-1185">Reference proteome</keyword>
<feature type="transmembrane region" description="Helical" evidence="4">
    <location>
        <begin position="365"/>
        <end position="384"/>
    </location>
</feature>
<feature type="transmembrane region" description="Helical" evidence="4">
    <location>
        <begin position="262"/>
        <end position="284"/>
    </location>
</feature>